<accession>A0A5C3KPG1</accession>
<reference evidence="1 2" key="1">
    <citation type="journal article" date="2019" name="Nat. Ecol. Evol.">
        <title>Megaphylogeny resolves global patterns of mushroom evolution.</title>
        <authorList>
            <person name="Varga T."/>
            <person name="Krizsan K."/>
            <person name="Foldi C."/>
            <person name="Dima B."/>
            <person name="Sanchez-Garcia M."/>
            <person name="Sanchez-Ramirez S."/>
            <person name="Szollosi G.J."/>
            <person name="Szarkandi J.G."/>
            <person name="Papp V."/>
            <person name="Albert L."/>
            <person name="Andreopoulos W."/>
            <person name="Angelini C."/>
            <person name="Antonin V."/>
            <person name="Barry K.W."/>
            <person name="Bougher N.L."/>
            <person name="Buchanan P."/>
            <person name="Buyck B."/>
            <person name="Bense V."/>
            <person name="Catcheside P."/>
            <person name="Chovatia M."/>
            <person name="Cooper J."/>
            <person name="Damon W."/>
            <person name="Desjardin D."/>
            <person name="Finy P."/>
            <person name="Geml J."/>
            <person name="Haridas S."/>
            <person name="Hughes K."/>
            <person name="Justo A."/>
            <person name="Karasinski D."/>
            <person name="Kautmanova I."/>
            <person name="Kiss B."/>
            <person name="Kocsube S."/>
            <person name="Kotiranta H."/>
            <person name="LaButti K.M."/>
            <person name="Lechner B.E."/>
            <person name="Liimatainen K."/>
            <person name="Lipzen A."/>
            <person name="Lukacs Z."/>
            <person name="Mihaltcheva S."/>
            <person name="Morgado L.N."/>
            <person name="Niskanen T."/>
            <person name="Noordeloos M.E."/>
            <person name="Ohm R.A."/>
            <person name="Ortiz-Santana B."/>
            <person name="Ovrebo C."/>
            <person name="Racz N."/>
            <person name="Riley R."/>
            <person name="Savchenko A."/>
            <person name="Shiryaev A."/>
            <person name="Soop K."/>
            <person name="Spirin V."/>
            <person name="Szebenyi C."/>
            <person name="Tomsovsky M."/>
            <person name="Tulloss R.E."/>
            <person name="Uehling J."/>
            <person name="Grigoriev I.V."/>
            <person name="Vagvolgyi C."/>
            <person name="Papp T."/>
            <person name="Martin F.M."/>
            <person name="Miettinen O."/>
            <person name="Hibbett D.S."/>
            <person name="Nagy L.G."/>
        </authorList>
    </citation>
    <scope>NUCLEOTIDE SEQUENCE [LARGE SCALE GENOMIC DNA]</scope>
    <source>
        <strain evidence="1 2">CBS 121175</strain>
    </source>
</reference>
<dbReference type="OrthoDB" id="2585179at2759"/>
<dbReference type="AlphaFoldDB" id="A0A5C3KPG1"/>
<organism evidence="1 2">
    <name type="scientific">Coprinopsis marcescibilis</name>
    <name type="common">Agaric fungus</name>
    <name type="synonym">Psathyrella marcescibilis</name>
    <dbReference type="NCBI Taxonomy" id="230819"/>
    <lineage>
        <taxon>Eukaryota</taxon>
        <taxon>Fungi</taxon>
        <taxon>Dikarya</taxon>
        <taxon>Basidiomycota</taxon>
        <taxon>Agaricomycotina</taxon>
        <taxon>Agaricomycetes</taxon>
        <taxon>Agaricomycetidae</taxon>
        <taxon>Agaricales</taxon>
        <taxon>Agaricineae</taxon>
        <taxon>Psathyrellaceae</taxon>
        <taxon>Coprinopsis</taxon>
    </lineage>
</organism>
<dbReference type="EMBL" id="ML210242">
    <property type="protein sequence ID" value="TFK22390.1"/>
    <property type="molecule type" value="Genomic_DNA"/>
</dbReference>
<sequence length="99" mass="11047">MSQQPLQLDRANNAYYVVTLASSSSLYSSPATLSDLHPSLNYVGRVGELEDTHVYSSPLGTEDVVARFLKERSAGSDGIVHVEFPEERELYKRSKKDEL</sequence>
<evidence type="ECO:0000313" key="2">
    <source>
        <dbReference type="Proteomes" id="UP000307440"/>
    </source>
</evidence>
<protein>
    <submittedName>
        <fullName evidence="1">Uncharacterized protein</fullName>
    </submittedName>
</protein>
<evidence type="ECO:0000313" key="1">
    <source>
        <dbReference type="EMBL" id="TFK22390.1"/>
    </source>
</evidence>
<dbReference type="Proteomes" id="UP000307440">
    <property type="component" value="Unassembled WGS sequence"/>
</dbReference>
<name>A0A5C3KPG1_COPMA</name>
<gene>
    <name evidence="1" type="ORF">FA15DRAFT_671594</name>
</gene>
<keyword evidence="2" id="KW-1185">Reference proteome</keyword>
<proteinExistence type="predicted"/>